<reference evidence="1" key="1">
    <citation type="submission" date="2022-02" db="EMBL/GenBank/DDBJ databases">
        <title>Plant Genome Project.</title>
        <authorList>
            <person name="Zhang R.-G."/>
        </authorList>
    </citation>
    <scope>NUCLEOTIDE SEQUENCE</scope>
    <source>
        <strain evidence="1">AT1</strain>
    </source>
</reference>
<comment type="caution">
    <text evidence="1">The sequence shown here is derived from an EMBL/GenBank/DDBJ whole genome shotgun (WGS) entry which is preliminary data.</text>
</comment>
<organism evidence="1 2">
    <name type="scientific">Rhododendron molle</name>
    <name type="common">Chinese azalea</name>
    <name type="synonym">Azalea mollis</name>
    <dbReference type="NCBI Taxonomy" id="49168"/>
    <lineage>
        <taxon>Eukaryota</taxon>
        <taxon>Viridiplantae</taxon>
        <taxon>Streptophyta</taxon>
        <taxon>Embryophyta</taxon>
        <taxon>Tracheophyta</taxon>
        <taxon>Spermatophyta</taxon>
        <taxon>Magnoliopsida</taxon>
        <taxon>eudicotyledons</taxon>
        <taxon>Gunneridae</taxon>
        <taxon>Pentapetalae</taxon>
        <taxon>asterids</taxon>
        <taxon>Ericales</taxon>
        <taxon>Ericaceae</taxon>
        <taxon>Ericoideae</taxon>
        <taxon>Rhodoreae</taxon>
        <taxon>Rhododendron</taxon>
    </lineage>
</organism>
<keyword evidence="2" id="KW-1185">Reference proteome</keyword>
<gene>
    <name evidence="1" type="ORF">RHMOL_Rhmol04G0313200</name>
</gene>
<evidence type="ECO:0000313" key="2">
    <source>
        <dbReference type="Proteomes" id="UP001062846"/>
    </source>
</evidence>
<proteinExistence type="predicted"/>
<name>A0ACC0P8Q6_RHOML</name>
<dbReference type="EMBL" id="CM046391">
    <property type="protein sequence ID" value="KAI8561128.1"/>
    <property type="molecule type" value="Genomic_DNA"/>
</dbReference>
<sequence>MRRKNWLQRKRFYKELDEKDQEDKRKMRQKGPTEEGMQKAGEQDRKSRTAGPSEEFKMFTALLLEKETQEAEQKAAEDTGKMADTHMIVATLIATISFAAGFTIPGGYHGDQDPNQGMAVLVREAAFKAFVITNTIAVVCSTSSVFLYVSASLFDIRGQERESRARRYAFAFGLTITAMLAMMLAFITVVPNLVDFNFMILGNGKFEIGFLGCPNSSAQEYSHSKFDKLPLLGCYAHQLFDEIPKNCWLFHLRAFFYPLGDVFSSPPSFYAFWILGARNGGQRTFLPWQEGVGEEKPVDLMVVGVRHVHSFGLEERVGVIEEFAKIDMLLKGEKEEKEKSSDLFTSDTVPSERKLYTAEQAKSFTMDPSLYTAAMEGKLEDLKQYTDRFALQFTKNNNTVLHVVAEFGHSHCVADILSACPLLLRRENTHGDTPLHIAAAGGHDDVVESLINFAKPPADNQNNEIDAANNSGGEGGVAPAVREMLKARNHDGDTPLHLAARYRDPRRVVSLLTAADERLDYRPNKAGETPLYLVVHRGSDAAVVSEMLKNCKSPAYGGPGGRTAMHAAVIESSKDAILDKLLDWKQDLIKERDTNGWTSLHFAAQNGNFEAVKKLLDKDKSVAYASNDEGNTALHIATATGDVLVMNEILQKFPDCWEMANRKGRTILHIAVDVERDVATNFILKKPWIAGNGGSLDKTSGYMQTRRKDGHDVLKTTVPDAVSEHQSV</sequence>
<accession>A0ACC0P8Q6</accession>
<dbReference type="Proteomes" id="UP001062846">
    <property type="component" value="Chromosome 4"/>
</dbReference>
<protein>
    <submittedName>
        <fullName evidence="1">Uncharacterized protein</fullName>
    </submittedName>
</protein>
<evidence type="ECO:0000313" key="1">
    <source>
        <dbReference type="EMBL" id="KAI8561128.1"/>
    </source>
</evidence>